<dbReference type="SUPFAM" id="SSF52833">
    <property type="entry name" value="Thioredoxin-like"/>
    <property type="match status" value="1"/>
</dbReference>
<dbReference type="GO" id="GO:0047134">
    <property type="term" value="F:protein-disulfide reductase [NAD(P)H] activity"/>
    <property type="evidence" value="ECO:0007669"/>
    <property type="project" value="InterPro"/>
</dbReference>
<comment type="similarity">
    <text evidence="1">Belongs to the thioredoxin family.</text>
</comment>
<dbReference type="PANTHER" id="PTHR12452">
    <property type="entry name" value="42-9-9 PROTEIN-RELATED"/>
    <property type="match status" value="1"/>
</dbReference>
<dbReference type="EMBL" id="VUJU01004141">
    <property type="protein sequence ID" value="KAF0755428.1"/>
    <property type="molecule type" value="Genomic_DNA"/>
</dbReference>
<evidence type="ECO:0000313" key="4">
    <source>
        <dbReference type="EMBL" id="KAF0755428.1"/>
    </source>
</evidence>
<dbReference type="PANTHER" id="PTHR12452:SF0">
    <property type="entry name" value="THIOREDOXIN DOMAIN-CONTAINING PROTEIN 17"/>
    <property type="match status" value="1"/>
</dbReference>
<comment type="caution">
    <text evidence="4">The sequence shown here is derived from an EMBL/GenBank/DDBJ whole genome shotgun (WGS) entry which is preliminary data.</text>
</comment>
<evidence type="ECO:0000313" key="5">
    <source>
        <dbReference type="Proteomes" id="UP000478052"/>
    </source>
</evidence>
<dbReference type="Gene3D" id="3.40.30.10">
    <property type="entry name" value="Glutaredoxin"/>
    <property type="match status" value="1"/>
</dbReference>
<dbReference type="InterPro" id="IPR036249">
    <property type="entry name" value="Thioredoxin-like_sf"/>
</dbReference>
<dbReference type="AlphaFoldDB" id="A0A6G0YGN8"/>
<evidence type="ECO:0000256" key="2">
    <source>
        <dbReference type="ARBA" id="ARBA00016949"/>
    </source>
</evidence>
<evidence type="ECO:0000259" key="3">
    <source>
        <dbReference type="Pfam" id="PF06110"/>
    </source>
</evidence>
<protein>
    <recommendedName>
        <fullName evidence="2">Thioredoxin domain-containing protein 17</fullName>
    </recommendedName>
</protein>
<dbReference type="InterPro" id="IPR010357">
    <property type="entry name" value="TXNDC17_dom"/>
</dbReference>
<dbReference type="GO" id="GO:0005829">
    <property type="term" value="C:cytosol"/>
    <property type="evidence" value="ECO:0007669"/>
    <property type="project" value="TreeGrafter"/>
</dbReference>
<proteinExistence type="inferred from homology"/>
<feature type="domain" description="Thioredoxin" evidence="3">
    <location>
        <begin position="7"/>
        <end position="128"/>
    </location>
</feature>
<reference evidence="4 5" key="1">
    <citation type="submission" date="2019-08" db="EMBL/GenBank/DDBJ databases">
        <title>Whole genome of Aphis craccivora.</title>
        <authorList>
            <person name="Voronova N.V."/>
            <person name="Shulinski R.S."/>
            <person name="Bandarenka Y.V."/>
            <person name="Zhorov D.G."/>
            <person name="Warner D."/>
        </authorList>
    </citation>
    <scope>NUCLEOTIDE SEQUENCE [LARGE SCALE GENOMIC DNA]</scope>
    <source>
        <strain evidence="4">180601</strain>
        <tissue evidence="4">Whole Body</tissue>
    </source>
</reference>
<accession>A0A6G0YGN8</accession>
<gene>
    <name evidence="4" type="ORF">FWK35_00023901</name>
</gene>
<dbReference type="OrthoDB" id="78947at2759"/>
<dbReference type="Pfam" id="PF06110">
    <property type="entry name" value="TXD17-like_Trx"/>
    <property type="match status" value="1"/>
</dbReference>
<sequence length="133" mass="15690">MVLLHHTKDYEEFVQLVKTLEESKRQIFVIFTGTPNESGESWCSDCVEADPVIKKQIEHNEEFLKDTHIVYAQVGKREEWKNINDNPFKLDKKIKLQFLPTILKWGTLHKLQVEECLKPDLLNMIFEDTEDNS</sequence>
<organism evidence="4 5">
    <name type="scientific">Aphis craccivora</name>
    <name type="common">Cowpea aphid</name>
    <dbReference type="NCBI Taxonomy" id="307492"/>
    <lineage>
        <taxon>Eukaryota</taxon>
        <taxon>Metazoa</taxon>
        <taxon>Ecdysozoa</taxon>
        <taxon>Arthropoda</taxon>
        <taxon>Hexapoda</taxon>
        <taxon>Insecta</taxon>
        <taxon>Pterygota</taxon>
        <taxon>Neoptera</taxon>
        <taxon>Paraneoptera</taxon>
        <taxon>Hemiptera</taxon>
        <taxon>Sternorrhyncha</taxon>
        <taxon>Aphidomorpha</taxon>
        <taxon>Aphidoidea</taxon>
        <taxon>Aphididae</taxon>
        <taxon>Aphidini</taxon>
        <taxon>Aphis</taxon>
        <taxon>Aphis</taxon>
    </lineage>
</organism>
<name>A0A6G0YGN8_APHCR</name>
<evidence type="ECO:0000256" key="1">
    <source>
        <dbReference type="ARBA" id="ARBA00008987"/>
    </source>
</evidence>
<dbReference type="InterPro" id="IPR045108">
    <property type="entry name" value="TXNDC17-like"/>
</dbReference>
<keyword evidence="5" id="KW-1185">Reference proteome</keyword>
<dbReference type="Proteomes" id="UP000478052">
    <property type="component" value="Unassembled WGS sequence"/>
</dbReference>